<dbReference type="AlphaFoldDB" id="A0A4U5NHS7"/>
<evidence type="ECO:0000256" key="1">
    <source>
        <dbReference type="ARBA" id="ARBA00006538"/>
    </source>
</evidence>
<proteinExistence type="inferred from homology"/>
<dbReference type="Gene3D" id="2.40.160.210">
    <property type="entry name" value="Acyl-CoA thioesterase, double hotdog domain"/>
    <property type="match status" value="1"/>
</dbReference>
<name>A0A4U5NHS7_STECR</name>
<dbReference type="GO" id="GO:0005782">
    <property type="term" value="C:peroxisomal matrix"/>
    <property type="evidence" value="ECO:0007669"/>
    <property type="project" value="TreeGrafter"/>
</dbReference>
<dbReference type="GO" id="GO:0047617">
    <property type="term" value="F:fatty acyl-CoA hydrolase activity"/>
    <property type="evidence" value="ECO:0007669"/>
    <property type="project" value="InterPro"/>
</dbReference>
<dbReference type="SUPFAM" id="SSF54637">
    <property type="entry name" value="Thioesterase/thiol ester dehydrase-isomerase"/>
    <property type="match status" value="2"/>
</dbReference>
<evidence type="ECO:0000313" key="4">
    <source>
        <dbReference type="Proteomes" id="UP000298663"/>
    </source>
</evidence>
<dbReference type="EMBL" id="AZBU02000004">
    <property type="protein sequence ID" value="TKR82687.1"/>
    <property type="molecule type" value="Genomic_DNA"/>
</dbReference>
<feature type="domain" description="Acyl-CoA thioesterase 2 C-terminal" evidence="2">
    <location>
        <begin position="187"/>
        <end position="285"/>
    </location>
</feature>
<reference evidence="3 4" key="1">
    <citation type="journal article" date="2015" name="Genome Biol.">
        <title>Comparative genomics of Steinernema reveals deeply conserved gene regulatory networks.</title>
        <authorList>
            <person name="Dillman A.R."/>
            <person name="Macchietto M."/>
            <person name="Porter C.F."/>
            <person name="Rogers A."/>
            <person name="Williams B."/>
            <person name="Antoshechkin I."/>
            <person name="Lee M.M."/>
            <person name="Goodwin Z."/>
            <person name="Lu X."/>
            <person name="Lewis E.E."/>
            <person name="Goodrich-Blair H."/>
            <person name="Stock S.P."/>
            <person name="Adams B.J."/>
            <person name="Sternberg P.W."/>
            <person name="Mortazavi A."/>
        </authorList>
    </citation>
    <scope>NUCLEOTIDE SEQUENCE [LARGE SCALE GENOMIC DNA]</scope>
    <source>
        <strain evidence="3 4">ALL</strain>
    </source>
</reference>
<reference evidence="3 4" key="2">
    <citation type="journal article" date="2019" name="G3 (Bethesda)">
        <title>Hybrid Assembly of the Genome of the Entomopathogenic Nematode Steinernema carpocapsae Identifies the X-Chromosome.</title>
        <authorList>
            <person name="Serra L."/>
            <person name="Macchietto M."/>
            <person name="Macias-Munoz A."/>
            <person name="McGill C.J."/>
            <person name="Rodriguez I.M."/>
            <person name="Rodriguez B."/>
            <person name="Murad R."/>
            <person name="Mortazavi A."/>
        </authorList>
    </citation>
    <scope>NUCLEOTIDE SEQUENCE [LARGE SCALE GENOMIC DNA]</scope>
    <source>
        <strain evidence="3 4">ALL</strain>
    </source>
</reference>
<dbReference type="GO" id="GO:0009062">
    <property type="term" value="P:fatty acid catabolic process"/>
    <property type="evidence" value="ECO:0007669"/>
    <property type="project" value="TreeGrafter"/>
</dbReference>
<dbReference type="InterPro" id="IPR003703">
    <property type="entry name" value="Acyl_CoA_thio"/>
</dbReference>
<comment type="similarity">
    <text evidence="1">Belongs to the C/M/P thioester hydrolase family.</text>
</comment>
<evidence type="ECO:0000313" key="3">
    <source>
        <dbReference type="EMBL" id="TKR82687.1"/>
    </source>
</evidence>
<organism evidence="3 4">
    <name type="scientific">Steinernema carpocapsae</name>
    <name type="common">Entomopathogenic nematode</name>
    <dbReference type="NCBI Taxonomy" id="34508"/>
    <lineage>
        <taxon>Eukaryota</taxon>
        <taxon>Metazoa</taxon>
        <taxon>Ecdysozoa</taxon>
        <taxon>Nematoda</taxon>
        <taxon>Chromadorea</taxon>
        <taxon>Rhabditida</taxon>
        <taxon>Tylenchina</taxon>
        <taxon>Panagrolaimomorpha</taxon>
        <taxon>Strongyloidoidea</taxon>
        <taxon>Steinernematidae</taxon>
        <taxon>Steinernema</taxon>
    </lineage>
</organism>
<dbReference type="PANTHER" id="PTHR11066">
    <property type="entry name" value="ACYL-COA THIOESTERASE"/>
    <property type="match status" value="1"/>
</dbReference>
<dbReference type="InterPro" id="IPR029069">
    <property type="entry name" value="HotDog_dom_sf"/>
</dbReference>
<dbReference type="OrthoDB" id="5847737at2759"/>
<dbReference type="CDD" id="cd03444">
    <property type="entry name" value="Thioesterase_II_repeat1"/>
    <property type="match status" value="1"/>
</dbReference>
<dbReference type="PANTHER" id="PTHR11066:SF48">
    <property type="entry name" value="ACYL-COA THIOESTERASE II"/>
    <property type="match status" value="1"/>
</dbReference>
<dbReference type="GO" id="GO:0006637">
    <property type="term" value="P:acyl-CoA metabolic process"/>
    <property type="evidence" value="ECO:0007669"/>
    <property type="project" value="InterPro"/>
</dbReference>
<keyword evidence="4" id="KW-1185">Reference proteome</keyword>
<dbReference type="Proteomes" id="UP000298663">
    <property type="component" value="Unassembled WGS sequence"/>
</dbReference>
<comment type="caution">
    <text evidence="3">The sequence shown here is derived from an EMBL/GenBank/DDBJ whole genome shotgun (WGS) entry which is preliminary data.</text>
</comment>
<protein>
    <recommendedName>
        <fullName evidence="2">Acyl-CoA thioesterase 2 C-terminal domain-containing protein</fullName>
    </recommendedName>
</protein>
<sequence length="293" mass="32736">MPRFPLLSEVFKPVKVKPNVVRFDAPHVGITKMAKRVFGGQLLGYAQISVEFLFPEFCVLSIRGNYVASGNTTLSLMVHVDRIAETQFVNVTLTQNDVVITTAHVKIGTPDDIIASVSHPLPLSSSPSQCEDLIEVMKTLKGKSMPLFLKNTAKWGLFEMRPLSLNSLLPPKKLQPFTAWTTVTQTQRKLPYPPNSGRTVLTMMSDFWSMPAPMLNSEVLDKDNPNFPASINHSVFFHTAEDLDPTGWYLFHTECHVNASCRFLMTGNVFDQRGKCVISFEQEGFKATAKAKI</sequence>
<accession>A0A4U5NHS7</accession>
<dbReference type="InterPro" id="IPR025652">
    <property type="entry name" value="TesB_C"/>
</dbReference>
<evidence type="ECO:0000259" key="2">
    <source>
        <dbReference type="Pfam" id="PF02551"/>
    </source>
</evidence>
<dbReference type="Pfam" id="PF02551">
    <property type="entry name" value="Acyl_CoA_thio"/>
    <property type="match status" value="1"/>
</dbReference>
<gene>
    <name evidence="3" type="ORF">L596_016375</name>
</gene>
<dbReference type="InterPro" id="IPR042171">
    <property type="entry name" value="Acyl-CoA_hotdog"/>
</dbReference>
<dbReference type="STRING" id="34508.A0A4U5NHS7"/>